<dbReference type="InterPro" id="IPR006016">
    <property type="entry name" value="UspA"/>
</dbReference>
<evidence type="ECO:0000313" key="3">
    <source>
        <dbReference type="EMBL" id="BDU16492.1"/>
    </source>
</evidence>
<evidence type="ECO:0000256" key="1">
    <source>
        <dbReference type="ARBA" id="ARBA00008791"/>
    </source>
</evidence>
<proteinExistence type="inferred from homology"/>
<dbReference type="CDD" id="cd00293">
    <property type="entry name" value="USP-like"/>
    <property type="match status" value="2"/>
</dbReference>
<dbReference type="Gene3D" id="3.40.50.620">
    <property type="entry name" value="HUPs"/>
    <property type="match status" value="2"/>
</dbReference>
<feature type="domain" description="UspA" evidence="2">
    <location>
        <begin position="154"/>
        <end position="287"/>
    </location>
</feature>
<dbReference type="SUPFAM" id="SSF52402">
    <property type="entry name" value="Adenine nucleotide alpha hydrolases-like"/>
    <property type="match status" value="2"/>
</dbReference>
<gene>
    <name evidence="3" type="ORF">LA521A_16930</name>
</gene>
<dbReference type="Pfam" id="PF00582">
    <property type="entry name" value="Usp"/>
    <property type="match status" value="2"/>
</dbReference>
<accession>A0ABM8DD24</accession>
<feature type="domain" description="UspA" evidence="2">
    <location>
        <begin position="12"/>
        <end position="147"/>
    </location>
</feature>
<protein>
    <submittedName>
        <fullName evidence="3">Universal stress protein</fullName>
    </submittedName>
</protein>
<name>A0ABM8DD24_9GAMM</name>
<dbReference type="PANTHER" id="PTHR46268:SF6">
    <property type="entry name" value="UNIVERSAL STRESS PROTEIN UP12"/>
    <property type="match status" value="1"/>
</dbReference>
<organism evidence="3 4">
    <name type="scientific">Lysobacter auxotrophicus</name>
    <dbReference type="NCBI Taxonomy" id="2992573"/>
    <lineage>
        <taxon>Bacteria</taxon>
        <taxon>Pseudomonadati</taxon>
        <taxon>Pseudomonadota</taxon>
        <taxon>Gammaproteobacteria</taxon>
        <taxon>Lysobacterales</taxon>
        <taxon>Lysobacteraceae</taxon>
        <taxon>Lysobacter</taxon>
    </lineage>
</organism>
<evidence type="ECO:0000313" key="4">
    <source>
        <dbReference type="Proteomes" id="UP001317822"/>
    </source>
</evidence>
<dbReference type="PANTHER" id="PTHR46268">
    <property type="entry name" value="STRESS RESPONSE PROTEIN NHAX"/>
    <property type="match status" value="1"/>
</dbReference>
<evidence type="ECO:0000259" key="2">
    <source>
        <dbReference type="Pfam" id="PF00582"/>
    </source>
</evidence>
<comment type="similarity">
    <text evidence="1">Belongs to the universal stress protein A family.</text>
</comment>
<keyword evidence="4" id="KW-1185">Reference proteome</keyword>
<sequence length="294" mass="32130">MNQPFPPATPPRRILLATDLSSRADRAFDRAVQLCNQWGAELHVLHAVEAMRPAIPFGVDAHAYIRGRRDPCADAERLLRRTLTLEQVRANVHVEEGSASHAILAVAQREDCDLVILGENRDRLVGPFEGTLDHVVRASPASVLAVRSRPYAPYRNLMVGTDFTDESQQALATSACWFPGADIAFVHAYSMPYSGLLPRESQEWADGQLAHLRRHLHETGLPDGARASVRLLVDAGPPAIVLPRHAQELEADLTVIGAHPRGMLFDAVVGSSRLIIDAIPGDVLVVRAVRGDRA</sequence>
<dbReference type="RefSeq" id="WP_281781876.1">
    <property type="nucleotide sequence ID" value="NZ_AP027041.1"/>
</dbReference>
<dbReference type="EMBL" id="AP027041">
    <property type="protein sequence ID" value="BDU16492.1"/>
    <property type="molecule type" value="Genomic_DNA"/>
</dbReference>
<reference evidence="3 4" key="1">
    <citation type="journal article" date="2023" name="Int. J. Syst. Evol. Microbiol.">
        <title>Physiological and genomic analyses of cobalamin (vitamin B12)-auxotrophy of Lysobacter auxotrophicus sp. nov., a methionine-auxotrophic chitinolytic bacterium isolated from chitin-treated soil.</title>
        <authorList>
            <person name="Saito A."/>
            <person name="Dohra H."/>
            <person name="Hamada M."/>
            <person name="Moriuchi R."/>
            <person name="Kotsuchibashi Y."/>
            <person name="Mori K."/>
        </authorList>
    </citation>
    <scope>NUCLEOTIDE SEQUENCE [LARGE SCALE GENOMIC DNA]</scope>
    <source>
        <strain evidence="3 4">5-21a</strain>
    </source>
</reference>
<dbReference type="InterPro" id="IPR014729">
    <property type="entry name" value="Rossmann-like_a/b/a_fold"/>
</dbReference>
<dbReference type="Proteomes" id="UP001317822">
    <property type="component" value="Chromosome"/>
</dbReference>